<name>A0AAX6ERV5_IRIPA</name>
<evidence type="ECO:0000256" key="3">
    <source>
        <dbReference type="ARBA" id="ARBA00023015"/>
    </source>
</evidence>
<evidence type="ECO:0000313" key="9">
    <source>
        <dbReference type="EMBL" id="KAJ6806569.1"/>
    </source>
</evidence>
<organism evidence="9 10">
    <name type="scientific">Iris pallida</name>
    <name type="common">Sweet iris</name>
    <dbReference type="NCBI Taxonomy" id="29817"/>
    <lineage>
        <taxon>Eukaryota</taxon>
        <taxon>Viridiplantae</taxon>
        <taxon>Streptophyta</taxon>
        <taxon>Embryophyta</taxon>
        <taxon>Tracheophyta</taxon>
        <taxon>Spermatophyta</taxon>
        <taxon>Magnoliopsida</taxon>
        <taxon>Liliopsida</taxon>
        <taxon>Asparagales</taxon>
        <taxon>Iridaceae</taxon>
        <taxon>Iridoideae</taxon>
        <taxon>Irideae</taxon>
        <taxon>Iris</taxon>
    </lineage>
</organism>
<feature type="region of interest" description="Disordered" evidence="8">
    <location>
        <begin position="87"/>
        <end position="165"/>
    </location>
</feature>
<dbReference type="AlphaFoldDB" id="A0AAX6ERV5"/>
<dbReference type="Proteomes" id="UP001140949">
    <property type="component" value="Unassembled WGS sequence"/>
</dbReference>
<proteinExistence type="inferred from homology"/>
<reference evidence="9" key="1">
    <citation type="journal article" date="2023" name="GigaByte">
        <title>Genome assembly of the bearded iris, Iris pallida Lam.</title>
        <authorList>
            <person name="Bruccoleri R.E."/>
            <person name="Oakeley E.J."/>
            <person name="Faust A.M.E."/>
            <person name="Altorfer M."/>
            <person name="Dessus-Babus S."/>
            <person name="Burckhardt D."/>
            <person name="Oertli M."/>
            <person name="Naumann U."/>
            <person name="Petersen F."/>
            <person name="Wong J."/>
        </authorList>
    </citation>
    <scope>NUCLEOTIDE SEQUENCE</scope>
    <source>
        <strain evidence="9">GSM-AAB239-AS_SAM_17_03QT</strain>
    </source>
</reference>
<dbReference type="GO" id="GO:0005634">
    <property type="term" value="C:nucleus"/>
    <property type="evidence" value="ECO:0007669"/>
    <property type="project" value="UniProtKB-SubCell"/>
</dbReference>
<comment type="similarity">
    <text evidence="2 7">Belongs to the BBR/BPC family.</text>
</comment>
<dbReference type="InterPro" id="IPR010409">
    <property type="entry name" value="GAGA-bd_tscrpt_act"/>
</dbReference>
<dbReference type="PANTHER" id="PTHR31421">
    <property type="entry name" value="PROTEIN BASIC PENTACYSTEINE3"/>
    <property type="match status" value="1"/>
</dbReference>
<evidence type="ECO:0000313" key="10">
    <source>
        <dbReference type="Proteomes" id="UP001140949"/>
    </source>
</evidence>
<comment type="function">
    <text evidence="7">Transcriptional regulator that specifically binds to GA-rich elements (GAGA-repeats) present in regulatory sequences of genes involved in developmental processes.</text>
</comment>
<comment type="subcellular location">
    <subcellularLocation>
        <location evidence="1 7">Nucleus</location>
    </subcellularLocation>
</comment>
<dbReference type="EMBL" id="JANAVB010034616">
    <property type="protein sequence ID" value="KAJ6806569.1"/>
    <property type="molecule type" value="Genomic_DNA"/>
</dbReference>
<protein>
    <recommendedName>
        <fullName evidence="7">GAGA-binding transcriptional activator</fullName>
    </recommendedName>
</protein>
<keyword evidence="6 7" id="KW-0539">Nucleus</keyword>
<evidence type="ECO:0000256" key="1">
    <source>
        <dbReference type="ARBA" id="ARBA00004123"/>
    </source>
</evidence>
<keyword evidence="5 7" id="KW-0804">Transcription</keyword>
<evidence type="ECO:0000256" key="5">
    <source>
        <dbReference type="ARBA" id="ARBA00023163"/>
    </source>
</evidence>
<evidence type="ECO:0000256" key="7">
    <source>
        <dbReference type="RuleBase" id="RU367160"/>
    </source>
</evidence>
<dbReference type="GO" id="GO:0043565">
    <property type="term" value="F:sequence-specific DNA binding"/>
    <property type="evidence" value="ECO:0007669"/>
    <property type="project" value="TreeGrafter"/>
</dbReference>
<keyword evidence="3 7" id="KW-0805">Transcription regulation</keyword>
<evidence type="ECO:0000256" key="4">
    <source>
        <dbReference type="ARBA" id="ARBA00023125"/>
    </source>
</evidence>
<dbReference type="PANTHER" id="PTHR31421:SF22">
    <property type="entry name" value="PROTEIN BASIC PENTACYSTEINE3"/>
    <property type="match status" value="1"/>
</dbReference>
<evidence type="ECO:0000256" key="8">
    <source>
        <dbReference type="SAM" id="MobiDB-lite"/>
    </source>
</evidence>
<feature type="compositionally biased region" description="Basic and acidic residues" evidence="8">
    <location>
        <begin position="105"/>
        <end position="125"/>
    </location>
</feature>
<dbReference type="GO" id="GO:0003700">
    <property type="term" value="F:DNA-binding transcription factor activity"/>
    <property type="evidence" value="ECO:0007669"/>
    <property type="project" value="UniProtKB-UniRule"/>
</dbReference>
<keyword evidence="4 7" id="KW-0238">DNA-binding</keyword>
<keyword evidence="10" id="KW-1185">Reference proteome</keyword>
<feature type="compositionally biased region" description="Basic residues" evidence="8">
    <location>
        <begin position="126"/>
        <end position="145"/>
    </location>
</feature>
<evidence type="ECO:0000256" key="2">
    <source>
        <dbReference type="ARBA" id="ARBA00007911"/>
    </source>
</evidence>
<comment type="caution">
    <text evidence="9">The sequence shown here is derived from an EMBL/GenBank/DDBJ whole genome shotgun (WGS) entry which is preliminary data.</text>
</comment>
<evidence type="ECO:0000256" key="6">
    <source>
        <dbReference type="ARBA" id="ARBA00023242"/>
    </source>
</evidence>
<sequence>MDDGSFNMRNWYFNPSRGTLALQLMSNVTTEQDTKPLIPNGSFYHRDSCTSEQPVHMEYNHPLYGGVLHSRESKLMHVYNSPSYGVLPDHASGTQPIQMLQPPEPPKDEKVLVMDEPDVRNDAPLKKRSQGRLPKSPKQKKPKKVHNPEREDQSSGSVSKRKAEKKSADLVINGIDLDLSGIPTPVCSCTGNPQQCYRWGVGGWQSACCTISISQYPLPMSSKRKGARIAGRKMSLGAFKKVLERLAGEGQNLSNPIDLKFFWAKHGTNKFVTIR</sequence>
<dbReference type="GO" id="GO:0009723">
    <property type="term" value="P:response to ethylene"/>
    <property type="evidence" value="ECO:0007669"/>
    <property type="project" value="TreeGrafter"/>
</dbReference>
<accession>A0AAX6ERV5</accession>
<dbReference type="Pfam" id="PF06217">
    <property type="entry name" value="GAGA_bind"/>
    <property type="match status" value="1"/>
</dbReference>
<dbReference type="SMART" id="SM01226">
    <property type="entry name" value="GAGA_bind"/>
    <property type="match status" value="1"/>
</dbReference>
<reference evidence="9" key="2">
    <citation type="submission" date="2023-04" db="EMBL/GenBank/DDBJ databases">
        <authorList>
            <person name="Bruccoleri R.E."/>
            <person name="Oakeley E.J."/>
            <person name="Faust A.-M."/>
            <person name="Dessus-Babus S."/>
            <person name="Altorfer M."/>
            <person name="Burckhardt D."/>
            <person name="Oertli M."/>
            <person name="Naumann U."/>
            <person name="Petersen F."/>
            <person name="Wong J."/>
        </authorList>
    </citation>
    <scope>NUCLEOTIDE SEQUENCE</scope>
    <source>
        <strain evidence="9">GSM-AAB239-AS_SAM_17_03QT</strain>
        <tissue evidence="9">Leaf</tissue>
    </source>
</reference>
<gene>
    <name evidence="9" type="ORF">M6B38_175550</name>
</gene>